<evidence type="ECO:0000313" key="6">
    <source>
        <dbReference type="Proteomes" id="UP000664048"/>
    </source>
</evidence>
<evidence type="ECO:0000313" key="7">
    <source>
        <dbReference type="Proteomes" id="UP001220209"/>
    </source>
</evidence>
<reference evidence="4 6" key="4">
    <citation type="submission" date="2021-03" db="EMBL/GenBank/DDBJ databases">
        <title>Clinical course, treatment and visual outcome of an outbreak of Burkholderia contaminans endophthalmitis following cataract surgery.</title>
        <authorList>
            <person name="Lind C."/>
            <person name="Olsen K."/>
            <person name="Angelsen N.K."/>
            <person name="Krefting E.A."/>
            <person name="Fossen K."/>
            <person name="Gravningen K."/>
            <person name="Depoorter E."/>
            <person name="Vandamme P."/>
            <person name="Bertelsen G."/>
        </authorList>
    </citation>
    <scope>NUCLEOTIDE SEQUENCE [LARGE SCALE GENOMIC DNA]</scope>
    <source>
        <strain evidence="4 6">51242556</strain>
    </source>
</reference>
<sequence length="222" mass="23142">MTSKFKRSVVLIAFAAGIASTAQAQSRNEIYGSAGTEGLGIGYGYGINKNFGARVEVNGFSYSRGFNAGDLHYNANIRLVHASLLGDFFPAPSIVPIRLTAGVLIGGDQLSGDATSSQGTYSINGVTVPTDGETIHAKLKFPTVRPYVGIGFGHNPNGKAGLSMAFDAGVAIGKPSVSFDVPASIANAAGSQNVAAEEQNLQSKANKLPVYPIVKVSLTYRW</sequence>
<reference evidence="2" key="1">
    <citation type="journal article" date="2016" name="Biosci. Biotechnol. Biochem.">
        <title>Bioconversion of AHX to AOH by resting cells of Burkholderia contaminans CH-1.</title>
        <authorList>
            <person name="Choi J.H."/>
            <person name="Kikuchi A."/>
            <person name="Pumkaeo P."/>
            <person name="Hirai H."/>
            <person name="Tokuyama S."/>
            <person name="Kawagishi H."/>
        </authorList>
    </citation>
    <scope>NUCLEOTIDE SEQUENCE</scope>
    <source>
        <strain evidence="2">CH-1</strain>
        <plasmid evidence="2">pBC453</plasmid>
    </source>
</reference>
<dbReference type="RefSeq" id="WP_046543846.1">
    <property type="nucleotide sequence ID" value="NZ_AP018360.1"/>
</dbReference>
<evidence type="ECO:0000313" key="2">
    <source>
        <dbReference type="EMBL" id="BBA45563.1"/>
    </source>
</evidence>
<reference evidence="2" key="2">
    <citation type="journal article" date="2017" name="Genome Announc.">
        <title>High-Quality Draft Genome Sequence of Burkholderia contaminans CH-1, a Gram-Negative Bacterium That Metabolizes 2-Azahypoxanthine, a Plant Growth-Regulating Compound.</title>
        <authorList>
            <person name="Choi J.-H."/>
            <person name="Sugiura H."/>
            <person name="Moriuchi R."/>
            <person name="Kawagishi H."/>
            <person name="Dohra H."/>
        </authorList>
    </citation>
    <scope>NUCLEOTIDE SEQUENCE</scope>
    <source>
        <strain evidence="2">CH-1</strain>
        <plasmid evidence="2">pBC453</plasmid>
    </source>
</reference>
<geneLocation type="plasmid" evidence="5 7">
    <name>unnamed1</name>
</geneLocation>
<dbReference type="OrthoDB" id="517121at2"/>
<dbReference type="EMBL" id="JAENIB010000007">
    <property type="protein sequence ID" value="MBK1932089.1"/>
    <property type="molecule type" value="Genomic_DNA"/>
</dbReference>
<evidence type="ECO:0008006" key="8">
    <source>
        <dbReference type="Google" id="ProtNLM"/>
    </source>
</evidence>
<keyword evidence="1" id="KW-0732">Signal</keyword>
<evidence type="ECO:0000256" key="1">
    <source>
        <dbReference type="SAM" id="SignalP"/>
    </source>
</evidence>
<dbReference type="Proteomes" id="UP001220209">
    <property type="component" value="Plasmid unnamed1"/>
</dbReference>
<evidence type="ECO:0000313" key="3">
    <source>
        <dbReference type="EMBL" id="MBK1932089.1"/>
    </source>
</evidence>
<dbReference type="AlphaFoldDB" id="A0A286T6J7"/>
<geneLocation type="plasmid" evidence="2">
    <name>pBC453</name>
</geneLocation>
<protein>
    <recommendedName>
        <fullName evidence="8">Outer membrane protein beta-barrel domain-containing protein</fullName>
    </recommendedName>
</protein>
<keyword evidence="2" id="KW-0614">Plasmid</keyword>
<reference evidence="3" key="3">
    <citation type="submission" date="2021-01" db="EMBL/GenBank/DDBJ databases">
        <title>Outbreak of Burkholderia contaminns endophthalmitis traced to a clinical ventilation system.</title>
        <authorList>
            <person name="Lipuma J."/>
            <person name="Spilker T."/>
            <person name="Kratholm J."/>
        </authorList>
    </citation>
    <scope>NUCLEOTIDE SEQUENCE</scope>
    <source>
        <strain evidence="3">HI4954</strain>
    </source>
</reference>
<evidence type="ECO:0000313" key="4">
    <source>
        <dbReference type="EMBL" id="MBO1835056.1"/>
    </source>
</evidence>
<organism evidence="2">
    <name type="scientific">Burkholderia contaminans</name>
    <dbReference type="NCBI Taxonomy" id="488447"/>
    <lineage>
        <taxon>Bacteria</taxon>
        <taxon>Pseudomonadati</taxon>
        <taxon>Pseudomonadota</taxon>
        <taxon>Betaproteobacteria</taxon>
        <taxon>Burkholderiales</taxon>
        <taxon>Burkholderiaceae</taxon>
        <taxon>Burkholderia</taxon>
        <taxon>Burkholderia cepacia complex</taxon>
    </lineage>
</organism>
<keyword evidence="6" id="KW-1185">Reference proteome</keyword>
<proteinExistence type="predicted"/>
<feature type="signal peptide" evidence="1">
    <location>
        <begin position="1"/>
        <end position="24"/>
    </location>
</feature>
<dbReference type="Proteomes" id="UP000611459">
    <property type="component" value="Unassembled WGS sequence"/>
</dbReference>
<evidence type="ECO:0000313" key="5">
    <source>
        <dbReference type="EMBL" id="WFN23389.1"/>
    </source>
</evidence>
<dbReference type="EMBL" id="JAGEMX010000025">
    <property type="protein sequence ID" value="MBO1835056.1"/>
    <property type="molecule type" value="Genomic_DNA"/>
</dbReference>
<feature type="chain" id="PRO_5044572397" description="Outer membrane protein beta-barrel domain-containing protein" evidence="1">
    <location>
        <begin position="25"/>
        <end position="222"/>
    </location>
</feature>
<dbReference type="Gene3D" id="2.40.160.170">
    <property type="match status" value="1"/>
</dbReference>
<name>A0A286T6J7_9BURK</name>
<dbReference type="GeneID" id="71059947"/>
<reference evidence="5 7" key="5">
    <citation type="submission" date="2021-12" db="EMBL/GenBank/DDBJ databases">
        <title>Genomic and phenotypic characterization of three Burkholderia contaminans isolates recovered from different sources.</title>
        <authorList>
            <person name="Lopez De Volder A."/>
            <person name="Fan Y."/>
            <person name="Nunvar J."/>
            <person name="Herrera T."/>
            <person name="Timp W."/>
            <person name="Degrossi J."/>
        </authorList>
    </citation>
    <scope>NUCLEOTIDE SEQUENCE [LARGE SCALE GENOMIC DNA]</scope>
    <source>
        <strain evidence="5 7">LMG 23361</strain>
        <plasmid evidence="5 7">unnamed1</plasmid>
    </source>
</reference>
<dbReference type="EMBL" id="CP090643">
    <property type="protein sequence ID" value="WFN23389.1"/>
    <property type="molecule type" value="Genomic_DNA"/>
</dbReference>
<dbReference type="EMBL" id="AP018360">
    <property type="protein sequence ID" value="BBA45563.1"/>
    <property type="molecule type" value="Genomic_DNA"/>
</dbReference>
<accession>A0A286T6J7</accession>
<dbReference type="Proteomes" id="UP000664048">
    <property type="component" value="Unassembled WGS sequence"/>
</dbReference>
<gene>
    <name evidence="2" type="ORF">BCCH1_80740</name>
    <name evidence="4" type="ORF">J4M89_37315</name>
    <name evidence="3" type="ORF">JIN94_19560</name>
    <name evidence="5" type="ORF">LXE91_40370</name>
</gene>